<keyword evidence="1" id="KW-0812">Transmembrane</keyword>
<dbReference type="EMBL" id="LAZR01001544">
    <property type="protein sequence ID" value="KKN42980.1"/>
    <property type="molecule type" value="Genomic_DNA"/>
</dbReference>
<evidence type="ECO:0000256" key="1">
    <source>
        <dbReference type="SAM" id="Phobius"/>
    </source>
</evidence>
<organism evidence="2">
    <name type="scientific">marine sediment metagenome</name>
    <dbReference type="NCBI Taxonomy" id="412755"/>
    <lineage>
        <taxon>unclassified sequences</taxon>
        <taxon>metagenomes</taxon>
        <taxon>ecological metagenomes</taxon>
    </lineage>
</organism>
<feature type="non-terminal residue" evidence="2">
    <location>
        <position position="1"/>
    </location>
</feature>
<evidence type="ECO:0000313" key="2">
    <source>
        <dbReference type="EMBL" id="KKN42980.1"/>
    </source>
</evidence>
<feature type="transmembrane region" description="Helical" evidence="1">
    <location>
        <begin position="595"/>
        <end position="618"/>
    </location>
</feature>
<proteinExistence type="predicted"/>
<feature type="transmembrane region" description="Helical" evidence="1">
    <location>
        <begin position="434"/>
        <end position="460"/>
    </location>
</feature>
<name>A0A0F9QFY1_9ZZZZ</name>
<sequence>SLQWIPVAGQILGPLAYMGVYTLMTKFSIDLKRHKTDSMQKAFTFTPVSLEEVKIKSLNERSSAVHGYWDDSIIAALIGHPNAYYTTVLGEAEGQTYTAQAIISPHSLLRDNPGNQKGFADFIWQQLWAPGDANPDLMIGLGFDNLNLDYFLLTSELSALNDDPDYSFKSSAYDSLYAQYKYTTLGYLQQKIAEESSSKLSLIKPIIVDGKPEYIFVDGTDGFVQLTMPASTLYQPIIVHKDKTVRNEGTITVNIKTAYTINTKGIDHQTAYPEKSIYPSKIPLSSHNFGYPITSIKLEFIEVNSLTGELRVVDSVIYTSDLESFGNIFNVEYGNVYFVDDIDTMIISDKEEYDSMINSGLLSASSEKYYTLTFKFDLIVPDSGSEEHQRIALTQATAYSIMDYMNQYTFAKTTADMIAEIAYTETLTLISSSISAATIVLGSWAIMGLSGAFAAAGVSLSKQLLMMASQFGYTVVVGSLKEMFEEIIVDGFLETWGEKWIKSMGYNDDIAFWFTSLLTSGRETLGGLRSVIQKGLSNTKIGLDIRKSVNHHFGINQNSDTALQNEFIAMVNEANTNEKGKIKNEIDKIKSWKQIAGSGFLGLMLSIIPAIFTGGMFFSNFMSTMGIVSQIEGLFGDIIARSATKLNLARMTGGNYKGDDLSKIIQENTKFVKPKVDDKKADLDKEYLTKNLVPITAIDISVIFDPDFGYETVWVENEYFSPKRFSDSMFDVGRLHIDYDEKDQPLGQDVRKPIEATKTRQRKIDAYPKEPSASGTTVSISSPATPIPSISYSTKWKVYALRVTLIDSTSKPNTAEIINTAQNHFSRDHGLYRGIKMGLVWTYEDNKRGGEYEYVFHPKAFYTDTKGNRKTMENKPLYDILTDMGLDASSLRKMKLVPIMNIINNPNYKNYIPDIFSTSLFSKDLRFTSEAARDFYNDFAFYYKNQFDKILKSQEDVKIFEDIFRFIFETSIESIDRFSLVDDLVGELQYAQGHNNLDSYLKDRSSVKSSFRNHFNSYFAKSFQSNDIREAYAYNKLVDSLFASFTFKRFQNVDYQNLFDTLWHQTKFAVMSTVMEKAGIFKSEVKNFPQLLEQFMANANNKKMIKDIFTSEEGKQLIFNSLLTSFLIMPGAENSGLFSVKAGIHFGFIREVMYNLNRLSNRISRMNGVWDQLLQKIATDPKLTIEDLYNTKIHDRIYYGPQKTDYPNKFGLNFNNIKFYSVQGPSRIFDGLGLIEFTTLGLILITEIKSTMFESIFEADRTIGGFVNDLINDGLSSRILSLTQLFKTTELNSIIDMMVDLPTVDINLVAALIKKVWGYLLVDGTSEKALESIRNFLKKYYEKTIDGLRNKLEDHELFIVKLTELINLEIISFNQERNLASRIASKKDLESFLIKLFKKNGFKESVQGIANKVFKSEYFKNQLKNSDGFKDLLNFLLDEENFKKMTYEDWVVKEGSPSTSYGLGTFIRLTYEQDPHFKLDSKLSVSDFPGQKINFYTKNKIETITTDAQLKTFRNNYPGALTVYHDRERQVYLVPNSQITANMRDSIRMRPGMPDLLPGYLDEDGNTHINIFVADGEGYKLASKFIFTESGFRIHKNPHWADAEGFTKNFQFDTRLYLDEGIFIYRTNYYSAMTFIVGDTIITGIQNINLNLEHLDPTPQILPDLPFRVSKWARYYPNVRLRQELLSGFESRVDGAAEVIFQLDYYPVRRTGTSILIVNNGFLNLHSKVIDMYTITKFKSVLSRLGLQNSDFDQITRGYLQSDGGFHVNNINKYEFYIAWLNIMKSGAGVLVFSGHPSLSSITPFLDGNNNLIITDNDIAIINTALIDIFGYTAFVCLLAGIMTFRENSADSQGYKINFLKHDRLLQTDLLRNFVGRSFERPFGDITESFLISNSNLLYYRTRYWWSLFSFGFIREQIVYPSGNYFADNYFSRFEPETTRDYRDALDQMITKSFSGYASSDLIEKEVRGRIEIVNFLLEQFEGAYRSLTPMHSGQKIFLVNQLIKNIILPETIARDFTVKLLQLQMGVSKSTSIKLGTTIGGASGGAPSIQFEVNDDLVIERILGENFKNSLTIDALYTMIHSYSQVGKRNVFGVSDYQNYFLDFDLPWNDNIREVDGKQMVFKDRFIEAHNILLEAIQKIPATTGTLKVELYGRSEGGINKNDEISAKPSGIYTQFGADGFEIDLANPSEGIISLLLWMMLEPNMFSVIKWNGNNFLYLDIYGIYGQDHINTGTIDSSNQIEGSLIWGTSVPGFTDSDFNQIKEKYNALFELGDILHFLGFHNHERDGRFNGKTIIDYIKDIVERYATLRLDNFNDESELVDLR</sequence>
<comment type="caution">
    <text evidence="2">The sequence shown here is derived from an EMBL/GenBank/DDBJ whole genome shotgun (WGS) entry which is preliminary data.</text>
</comment>
<accession>A0A0F9QFY1</accession>
<reference evidence="2" key="1">
    <citation type="journal article" date="2015" name="Nature">
        <title>Complex archaea that bridge the gap between prokaryotes and eukaryotes.</title>
        <authorList>
            <person name="Spang A."/>
            <person name="Saw J.H."/>
            <person name="Jorgensen S.L."/>
            <person name="Zaremba-Niedzwiedzka K."/>
            <person name="Martijn J."/>
            <person name="Lind A.E."/>
            <person name="van Eijk R."/>
            <person name="Schleper C."/>
            <person name="Guy L."/>
            <person name="Ettema T.J."/>
        </authorList>
    </citation>
    <scope>NUCLEOTIDE SEQUENCE</scope>
</reference>
<gene>
    <name evidence="2" type="ORF">LCGC14_0707860</name>
</gene>
<keyword evidence="1" id="KW-1133">Transmembrane helix</keyword>
<keyword evidence="1" id="KW-0472">Membrane</keyword>
<protein>
    <submittedName>
        <fullName evidence="2">Uncharacterized protein</fullName>
    </submittedName>
</protein>